<evidence type="ECO:0000256" key="4">
    <source>
        <dbReference type="ARBA" id="ARBA00022801"/>
    </source>
</evidence>
<feature type="binding site" evidence="5">
    <location>
        <position position="198"/>
    </location>
    <ligand>
        <name>substrate</name>
    </ligand>
</feature>
<organism evidence="8 9">
    <name type="scientific">Cerrena zonata</name>
    <dbReference type="NCBI Taxonomy" id="2478898"/>
    <lineage>
        <taxon>Eukaryota</taxon>
        <taxon>Fungi</taxon>
        <taxon>Dikarya</taxon>
        <taxon>Basidiomycota</taxon>
        <taxon>Agaricomycotina</taxon>
        <taxon>Agaricomycetes</taxon>
        <taxon>Polyporales</taxon>
        <taxon>Cerrenaceae</taxon>
        <taxon>Cerrena</taxon>
    </lineage>
</organism>
<dbReference type="EMBL" id="JASBNA010000001">
    <property type="protein sequence ID" value="KAK7696063.1"/>
    <property type="molecule type" value="Genomic_DNA"/>
</dbReference>
<dbReference type="GO" id="GO:0006508">
    <property type="term" value="P:proteolysis"/>
    <property type="evidence" value="ECO:0007669"/>
    <property type="project" value="UniProtKB-KW"/>
</dbReference>
<comment type="caution">
    <text evidence="8">The sequence shown here is derived from an EMBL/GenBank/DDBJ whole genome shotgun (WGS) entry which is preliminary data.</text>
</comment>
<feature type="binding site" evidence="5">
    <location>
        <position position="299"/>
    </location>
    <ligand>
        <name>substrate</name>
    </ligand>
</feature>
<evidence type="ECO:0000256" key="5">
    <source>
        <dbReference type="HAMAP-Rule" id="MF_03174"/>
    </source>
</evidence>
<keyword evidence="2 5" id="KW-0645">Protease</keyword>
<dbReference type="PANTHER" id="PTHR43330">
    <property type="entry name" value="METHIONINE AMINOPEPTIDASE"/>
    <property type="match status" value="1"/>
</dbReference>
<dbReference type="HAMAP" id="MF_01974">
    <property type="entry name" value="MetAP_1"/>
    <property type="match status" value="1"/>
</dbReference>
<feature type="binding site" evidence="5">
    <location>
        <position position="226"/>
    </location>
    <ligand>
        <name>a divalent metal cation</name>
        <dbReference type="ChEBI" id="CHEBI:60240"/>
        <label>2</label>
        <note>catalytic</note>
    </ligand>
</feature>
<keyword evidence="1 5" id="KW-0031">Aminopeptidase</keyword>
<dbReference type="PRINTS" id="PR00599">
    <property type="entry name" value="MAPEPTIDASE"/>
</dbReference>
<feature type="domain" description="Peptidase M24" evidence="7">
    <location>
        <begin position="134"/>
        <end position="363"/>
    </location>
</feature>
<dbReference type="AlphaFoldDB" id="A0AAW0GYE1"/>
<keyword evidence="4 5" id="KW-0378">Hydrolase</keyword>
<dbReference type="InterPro" id="IPR002467">
    <property type="entry name" value="Pept_M24A_MAP1"/>
</dbReference>
<reference evidence="8 9" key="1">
    <citation type="submission" date="2022-09" db="EMBL/GenBank/DDBJ databases">
        <authorList>
            <person name="Palmer J.M."/>
        </authorList>
    </citation>
    <scope>NUCLEOTIDE SEQUENCE [LARGE SCALE GENOMIC DNA]</scope>
    <source>
        <strain evidence="8 9">DSM 7382</strain>
    </source>
</reference>
<evidence type="ECO:0000256" key="3">
    <source>
        <dbReference type="ARBA" id="ARBA00022723"/>
    </source>
</evidence>
<dbReference type="CDD" id="cd01086">
    <property type="entry name" value="MetAP1"/>
    <property type="match status" value="1"/>
</dbReference>
<dbReference type="InterPro" id="IPR000994">
    <property type="entry name" value="Pept_M24"/>
</dbReference>
<feature type="binding site" evidence="5">
    <location>
        <position position="226"/>
    </location>
    <ligand>
        <name>a divalent metal cation</name>
        <dbReference type="ChEBI" id="CHEBI:60240"/>
        <label>1</label>
    </ligand>
</feature>
<dbReference type="PANTHER" id="PTHR43330:SF8">
    <property type="entry name" value="METHIONINE AMINOPEPTIDASE 1D, MITOCHONDRIAL"/>
    <property type="match status" value="1"/>
</dbReference>
<comment type="similarity">
    <text evidence="5">Belongs to the peptidase M24A family. Methionine aminopeptidase type 1 subfamily.</text>
</comment>
<comment type="cofactor">
    <cofactor evidence="5">
        <name>Co(2+)</name>
        <dbReference type="ChEBI" id="CHEBI:48828"/>
    </cofactor>
    <cofactor evidence="5">
        <name>Zn(2+)</name>
        <dbReference type="ChEBI" id="CHEBI:29105"/>
    </cofactor>
    <cofactor evidence="5">
        <name>Mn(2+)</name>
        <dbReference type="ChEBI" id="CHEBI:29035"/>
    </cofactor>
    <cofactor evidence="5">
        <name>Fe(2+)</name>
        <dbReference type="ChEBI" id="CHEBI:29033"/>
    </cofactor>
    <text evidence="5">Binds 2 divalent metal cations per subunit. Has a high-affinity and a low affinity metal-binding site. The true nature of the physiological cofactor is under debate. The enzyme is active with cobalt, zinc, manganese or divalent iron ions. Most likely, methionine aminopeptidases function as mononuclear Fe(2+)-metalloproteases under physiological conditions, and the catalytically relevant metal-binding site has been assigned to the histidine-containing high-affinity site.</text>
</comment>
<dbReference type="NCBIfam" id="TIGR00500">
    <property type="entry name" value="met_pdase_I"/>
    <property type="match status" value="1"/>
</dbReference>
<feature type="binding site" evidence="5">
    <location>
        <position position="215"/>
    </location>
    <ligand>
        <name>a divalent metal cation</name>
        <dbReference type="ChEBI" id="CHEBI:60240"/>
        <label>1</label>
    </ligand>
</feature>
<feature type="binding site" evidence="5">
    <location>
        <position position="292"/>
    </location>
    <ligand>
        <name>a divalent metal cation</name>
        <dbReference type="ChEBI" id="CHEBI:60240"/>
        <label>2</label>
        <note>catalytic</note>
    </ligand>
</feature>
<evidence type="ECO:0000256" key="1">
    <source>
        <dbReference type="ARBA" id="ARBA00022438"/>
    </source>
</evidence>
<dbReference type="Proteomes" id="UP001385951">
    <property type="component" value="Unassembled WGS sequence"/>
</dbReference>
<dbReference type="InterPro" id="IPR036005">
    <property type="entry name" value="Creatinase/aminopeptidase-like"/>
</dbReference>
<dbReference type="GO" id="GO:0070006">
    <property type="term" value="F:metalloaminopeptidase activity"/>
    <property type="evidence" value="ECO:0007669"/>
    <property type="project" value="UniProtKB-UniRule"/>
</dbReference>
<dbReference type="EC" id="3.4.11.18" evidence="6"/>
<feature type="binding site" evidence="5">
    <location>
        <position position="324"/>
    </location>
    <ligand>
        <name>a divalent metal cation</name>
        <dbReference type="ChEBI" id="CHEBI:60240"/>
        <label>2</label>
        <note>catalytic</note>
    </ligand>
</feature>
<feature type="binding site" evidence="5">
    <location>
        <position position="356"/>
    </location>
    <ligand>
        <name>a divalent metal cation</name>
        <dbReference type="ChEBI" id="CHEBI:60240"/>
        <label>1</label>
    </ligand>
</feature>
<evidence type="ECO:0000256" key="2">
    <source>
        <dbReference type="ARBA" id="ARBA00022670"/>
    </source>
</evidence>
<dbReference type="Gene3D" id="3.90.230.10">
    <property type="entry name" value="Creatinase/methionine aminopeptidase superfamily"/>
    <property type="match status" value="1"/>
</dbReference>
<evidence type="ECO:0000313" key="8">
    <source>
        <dbReference type="EMBL" id="KAK7696063.1"/>
    </source>
</evidence>
<evidence type="ECO:0000259" key="7">
    <source>
        <dbReference type="Pfam" id="PF00557"/>
    </source>
</evidence>
<accession>A0AAW0GYE1</accession>
<gene>
    <name evidence="8" type="ORF">QCA50_000705</name>
</gene>
<dbReference type="SUPFAM" id="SSF55920">
    <property type="entry name" value="Creatinase/aminopeptidase"/>
    <property type="match status" value="1"/>
</dbReference>
<dbReference type="GO" id="GO:0004239">
    <property type="term" value="F:initiator methionyl aminopeptidase activity"/>
    <property type="evidence" value="ECO:0007669"/>
    <property type="project" value="UniProtKB-UniRule"/>
</dbReference>
<evidence type="ECO:0000313" key="9">
    <source>
        <dbReference type="Proteomes" id="UP001385951"/>
    </source>
</evidence>
<evidence type="ECO:0000256" key="6">
    <source>
        <dbReference type="RuleBase" id="RU003653"/>
    </source>
</evidence>
<comment type="function">
    <text evidence="6">Cotranslationally removes the N-terminal methionine from nascent proteins. The N-terminal methionine is often cleaved when the second residue in the primary sequence is small and uncharged (Met-Ala-, Cys, Gly, Pro, Ser, Thr, or Val).</text>
</comment>
<sequence length="372" mass="40940">MRVIQQLATTSLKRLYALGTYYNVSPTRLPRRHISVSTGMAPPELEHQVAHDESEEIVIQDLGQYDIIMPEEPYQWGVAHITPLEVPTEIPRPPYVKQVLECLRLGKDPSYVGESYDADGDGRIHLGTDEELFLRKAARLAKQVLKYAGTLVKPGITTAAIDTAVHRYIVSHKAYPSPLHYAGFPKSCCTSVNNIVTHGIPDDRPLQDGDIVNIDITIYLNGYHGDTSRTFLVGDVDEIGRSLVSVTESALSEAIRTCGPGRPFKGIAAAIHKTIQKHGGGIWSVSPQFTGHGIGRLFHRPPWVLHDLNEEPEVMLPGHCFTIEPCIVVGTNPQTWIFPDGWTASTVNAARSAQAEDMVLITETGIEVLTVD</sequence>
<proteinExistence type="inferred from homology"/>
<dbReference type="Pfam" id="PF00557">
    <property type="entry name" value="Peptidase_M24"/>
    <property type="match status" value="1"/>
</dbReference>
<name>A0AAW0GYE1_9APHY</name>
<dbReference type="InterPro" id="IPR001714">
    <property type="entry name" value="Pept_M24_MAP"/>
</dbReference>
<comment type="catalytic activity">
    <reaction evidence="5 6">
        <text>Release of N-terminal amino acids, preferentially methionine, from peptides and arylamides.</text>
        <dbReference type="EC" id="3.4.11.18"/>
    </reaction>
</comment>
<feature type="binding site" evidence="5">
    <location>
        <position position="356"/>
    </location>
    <ligand>
        <name>a divalent metal cation</name>
        <dbReference type="ChEBI" id="CHEBI:60240"/>
        <label>2</label>
        <note>catalytic</note>
    </ligand>
</feature>
<keyword evidence="9" id="KW-1185">Reference proteome</keyword>
<keyword evidence="3 5" id="KW-0479">Metal-binding</keyword>
<dbReference type="GO" id="GO:0046872">
    <property type="term" value="F:metal ion binding"/>
    <property type="evidence" value="ECO:0007669"/>
    <property type="project" value="UniProtKB-UniRule"/>
</dbReference>
<protein>
    <recommendedName>
        <fullName evidence="6">Methionine aminopeptidase</fullName>
        <ecNumber evidence="6">3.4.11.18</ecNumber>
    </recommendedName>
</protein>